<dbReference type="PANTHER" id="PTHR47723">
    <property type="entry name" value="OS05G0353850 PROTEIN"/>
    <property type="match status" value="1"/>
</dbReference>
<dbReference type="OrthoDB" id="10477453at2759"/>
<dbReference type="Gene3D" id="3.30.420.10">
    <property type="entry name" value="Ribonuclease H-like superfamily/Ribonuclease H"/>
    <property type="match status" value="1"/>
</dbReference>
<comment type="caution">
    <text evidence="2">The sequence shown here is derived from an EMBL/GenBank/DDBJ whole genome shotgun (WGS) entry which is preliminary data.</text>
</comment>
<dbReference type="PANTHER" id="PTHR47723:SF19">
    <property type="entry name" value="POLYNUCLEOTIDYL TRANSFERASE, RIBONUCLEASE H-LIKE SUPERFAMILY PROTEIN"/>
    <property type="match status" value="1"/>
</dbReference>
<dbReference type="InterPro" id="IPR044730">
    <property type="entry name" value="RNase_H-like_dom_plant"/>
</dbReference>
<feature type="domain" description="RNase H type-1" evidence="1">
    <location>
        <begin position="58"/>
        <end position="120"/>
    </location>
</feature>
<feature type="non-terminal residue" evidence="2">
    <location>
        <position position="1"/>
    </location>
</feature>
<dbReference type="Proteomes" id="UP000593576">
    <property type="component" value="Unassembled WGS sequence"/>
</dbReference>
<keyword evidence="3" id="KW-1185">Reference proteome</keyword>
<sequence>QPKEVIQQIVRIPPPHPSLGLDRVIWTSSASSSCFFCGHEVEDILHVLRDHSTANKVWNHKAFAGGAVRDQAEKWILGYNHYLGSCTPFEVELWGILDGLLVLLNKGYKRAIIQTDNSDVKAR</sequence>
<evidence type="ECO:0000313" key="3">
    <source>
        <dbReference type="Proteomes" id="UP000593576"/>
    </source>
</evidence>
<dbReference type="AlphaFoldDB" id="A0A7J9MTN1"/>
<dbReference type="InterPro" id="IPR002156">
    <property type="entry name" value="RNaseH_domain"/>
</dbReference>
<name>A0A7J9MTN1_GOSSC</name>
<gene>
    <name evidence="2" type="ORF">Goshw_017491</name>
</gene>
<dbReference type="EMBL" id="JABFAF010000013">
    <property type="protein sequence ID" value="MBA0874493.1"/>
    <property type="molecule type" value="Genomic_DNA"/>
</dbReference>
<protein>
    <recommendedName>
        <fullName evidence="1">RNase H type-1 domain-containing protein</fullName>
    </recommendedName>
</protein>
<dbReference type="GO" id="GO:0003676">
    <property type="term" value="F:nucleic acid binding"/>
    <property type="evidence" value="ECO:0007669"/>
    <property type="project" value="InterPro"/>
</dbReference>
<evidence type="ECO:0000259" key="1">
    <source>
        <dbReference type="Pfam" id="PF13456"/>
    </source>
</evidence>
<evidence type="ECO:0000313" key="2">
    <source>
        <dbReference type="EMBL" id="MBA0874493.1"/>
    </source>
</evidence>
<accession>A0A7J9MTN1</accession>
<dbReference type="InterPro" id="IPR036397">
    <property type="entry name" value="RNaseH_sf"/>
</dbReference>
<dbReference type="Pfam" id="PF13456">
    <property type="entry name" value="RVT_3"/>
    <property type="match status" value="1"/>
</dbReference>
<dbReference type="CDD" id="cd06222">
    <property type="entry name" value="RNase_H_like"/>
    <property type="match status" value="1"/>
</dbReference>
<reference evidence="2 3" key="1">
    <citation type="journal article" date="2019" name="Genome Biol. Evol.">
        <title>Insights into the evolution of the New World diploid cottons (Gossypium, subgenus Houzingenia) based on genome sequencing.</title>
        <authorList>
            <person name="Grover C.E."/>
            <person name="Arick M.A. 2nd"/>
            <person name="Thrash A."/>
            <person name="Conover J.L."/>
            <person name="Sanders W.S."/>
            <person name="Peterson D.G."/>
            <person name="Frelichowski J.E."/>
            <person name="Scheffler J.A."/>
            <person name="Scheffler B.E."/>
            <person name="Wendel J.F."/>
        </authorList>
    </citation>
    <scope>NUCLEOTIDE SEQUENCE [LARGE SCALE GENOMIC DNA]</scope>
    <source>
        <strain evidence="2">1</strain>
        <tissue evidence="2">Leaf</tissue>
    </source>
</reference>
<proteinExistence type="predicted"/>
<dbReference type="GO" id="GO:0004523">
    <property type="term" value="F:RNA-DNA hybrid ribonuclease activity"/>
    <property type="evidence" value="ECO:0007669"/>
    <property type="project" value="InterPro"/>
</dbReference>
<dbReference type="InterPro" id="IPR053151">
    <property type="entry name" value="RNase_H-like"/>
</dbReference>
<organism evidence="2 3">
    <name type="scientific">Gossypium schwendimanii</name>
    <name type="common">Cotton</name>
    <dbReference type="NCBI Taxonomy" id="34291"/>
    <lineage>
        <taxon>Eukaryota</taxon>
        <taxon>Viridiplantae</taxon>
        <taxon>Streptophyta</taxon>
        <taxon>Embryophyta</taxon>
        <taxon>Tracheophyta</taxon>
        <taxon>Spermatophyta</taxon>
        <taxon>Magnoliopsida</taxon>
        <taxon>eudicotyledons</taxon>
        <taxon>Gunneridae</taxon>
        <taxon>Pentapetalae</taxon>
        <taxon>rosids</taxon>
        <taxon>malvids</taxon>
        <taxon>Malvales</taxon>
        <taxon>Malvaceae</taxon>
        <taxon>Malvoideae</taxon>
        <taxon>Gossypium</taxon>
    </lineage>
</organism>